<proteinExistence type="predicted"/>
<gene>
    <name evidence="2" type="ORF">F4553_007822</name>
</gene>
<feature type="compositionally biased region" description="Polar residues" evidence="1">
    <location>
        <begin position="97"/>
        <end position="106"/>
    </location>
</feature>
<feature type="region of interest" description="Disordered" evidence="1">
    <location>
        <begin position="84"/>
        <end position="106"/>
    </location>
</feature>
<evidence type="ECO:0000313" key="2">
    <source>
        <dbReference type="EMBL" id="MBB5874388.1"/>
    </source>
</evidence>
<dbReference type="EMBL" id="JACHMN010000003">
    <property type="protein sequence ID" value="MBB5874388.1"/>
    <property type="molecule type" value="Genomic_DNA"/>
</dbReference>
<dbReference type="Proteomes" id="UP000587527">
    <property type="component" value="Unassembled WGS sequence"/>
</dbReference>
<accession>A0A841C3Q3</accession>
<comment type="caution">
    <text evidence="2">The sequence shown here is derived from an EMBL/GenBank/DDBJ whole genome shotgun (WGS) entry which is preliminary data.</text>
</comment>
<dbReference type="RefSeq" id="WP_184846481.1">
    <property type="nucleotide sequence ID" value="NZ_JACHMN010000003.1"/>
</dbReference>
<evidence type="ECO:0000313" key="3">
    <source>
        <dbReference type="Proteomes" id="UP000587527"/>
    </source>
</evidence>
<organism evidence="2 3">
    <name type="scientific">Allocatelliglobosispora scoriae</name>
    <dbReference type="NCBI Taxonomy" id="643052"/>
    <lineage>
        <taxon>Bacteria</taxon>
        <taxon>Bacillati</taxon>
        <taxon>Actinomycetota</taxon>
        <taxon>Actinomycetes</taxon>
        <taxon>Micromonosporales</taxon>
        <taxon>Micromonosporaceae</taxon>
        <taxon>Allocatelliglobosispora</taxon>
    </lineage>
</organism>
<keyword evidence="3" id="KW-1185">Reference proteome</keyword>
<reference evidence="2 3" key="1">
    <citation type="submission" date="2020-08" db="EMBL/GenBank/DDBJ databases">
        <title>Sequencing the genomes of 1000 actinobacteria strains.</title>
        <authorList>
            <person name="Klenk H.-P."/>
        </authorList>
    </citation>
    <scope>NUCLEOTIDE SEQUENCE [LARGE SCALE GENOMIC DNA]</scope>
    <source>
        <strain evidence="2 3">DSM 45362</strain>
    </source>
</reference>
<evidence type="ECO:0000256" key="1">
    <source>
        <dbReference type="SAM" id="MobiDB-lite"/>
    </source>
</evidence>
<name>A0A841C3Q3_9ACTN</name>
<protein>
    <submittedName>
        <fullName evidence="2">Uncharacterized protein</fullName>
    </submittedName>
</protein>
<sequence length="106" mass="11130">MSDAVAGVWDLVLKTPIGSLSVVYTFTGGGDAVSGTAEGRGETVPLAEIACAETADGLRVTWRQSVTRPIRLHLDFDTVVRGDTMTGHSRAGKLPRSSVTGTRRGT</sequence>
<dbReference type="AlphaFoldDB" id="A0A841C3Q3"/>